<dbReference type="Proteomes" id="UP000014139">
    <property type="component" value="Unassembled WGS sequence"/>
</dbReference>
<evidence type="ECO:0000313" key="2">
    <source>
        <dbReference type="Proteomes" id="UP000014139"/>
    </source>
</evidence>
<dbReference type="OrthoDB" id="3193022at2"/>
<comment type="caution">
    <text evidence="1">The sequence shown here is derived from an EMBL/GenBank/DDBJ whole genome shotgun (WGS) entry which is preliminary data.</text>
</comment>
<dbReference type="RefSeq" id="WP_003087108.1">
    <property type="nucleotide sequence ID" value="NZ_AOUO01000254.1"/>
</dbReference>
<name>R1HTM3_9PSEU</name>
<proteinExistence type="predicted"/>
<dbReference type="EMBL" id="AOUO01000254">
    <property type="protein sequence ID" value="EOD66890.1"/>
    <property type="molecule type" value="Genomic_DNA"/>
</dbReference>
<reference evidence="1 2" key="1">
    <citation type="submission" date="2013-02" db="EMBL/GenBank/DDBJ databases">
        <title>Draft genome sequence of Amycolatopsis vancoresmycina strain DSM 44592T.</title>
        <authorList>
            <person name="Kumar S."/>
            <person name="Kaur N."/>
            <person name="Kaur C."/>
            <person name="Raghava G.P.S."/>
            <person name="Mayilraj S."/>
        </authorList>
    </citation>
    <scope>NUCLEOTIDE SEQUENCE [LARGE SCALE GENOMIC DNA]</scope>
    <source>
        <strain evidence="1 2">DSM 44592</strain>
    </source>
</reference>
<sequence>MPDQATAYTPCGLDLTGLRAGQLVSYQGVLYDVERLEVRETLGGRNRDTGAPIMNETKVELRLLRARWTDEPWIETPTDVLALPDFSDRRVTPVINGQAYYLHSLDLRGAYITGVRGSFSGVAPKPEQIDVELIRSPPGDRRPDRA</sequence>
<gene>
    <name evidence="1" type="ORF">H480_19243</name>
</gene>
<accession>R1HTM3</accession>
<keyword evidence="2" id="KW-1185">Reference proteome</keyword>
<dbReference type="AlphaFoldDB" id="R1HTM3"/>
<evidence type="ECO:0000313" key="1">
    <source>
        <dbReference type="EMBL" id="EOD66890.1"/>
    </source>
</evidence>
<organism evidence="1 2">
    <name type="scientific">Amycolatopsis vancoresmycina DSM 44592</name>
    <dbReference type="NCBI Taxonomy" id="1292037"/>
    <lineage>
        <taxon>Bacteria</taxon>
        <taxon>Bacillati</taxon>
        <taxon>Actinomycetota</taxon>
        <taxon>Actinomycetes</taxon>
        <taxon>Pseudonocardiales</taxon>
        <taxon>Pseudonocardiaceae</taxon>
        <taxon>Amycolatopsis</taxon>
    </lineage>
</organism>
<dbReference type="PATRIC" id="fig|1292037.4.peg.3671"/>
<protein>
    <submittedName>
        <fullName evidence="1">Uncharacterized protein</fullName>
    </submittedName>
</protein>